<dbReference type="Gene3D" id="2.30.30.40">
    <property type="entry name" value="SH3 Domains"/>
    <property type="match status" value="1"/>
</dbReference>
<dbReference type="PROSITE" id="PS50109">
    <property type="entry name" value="HIS_KIN"/>
    <property type="match status" value="1"/>
</dbReference>
<dbReference type="InterPro" id="IPR036890">
    <property type="entry name" value="HATPase_C_sf"/>
</dbReference>
<proteinExistence type="predicted"/>
<evidence type="ECO:0000256" key="1">
    <source>
        <dbReference type="ARBA" id="ARBA00000085"/>
    </source>
</evidence>
<dbReference type="InterPro" id="IPR001789">
    <property type="entry name" value="Sig_transdc_resp-reg_receiver"/>
</dbReference>
<feature type="domain" description="Histidine kinase" evidence="8">
    <location>
        <begin position="211"/>
        <end position="352"/>
    </location>
</feature>
<dbReference type="RefSeq" id="WP_188963092.1">
    <property type="nucleotide sequence ID" value="NZ_BMOE01000006.1"/>
</dbReference>
<dbReference type="AlphaFoldDB" id="A0A917UQ94"/>
<dbReference type="PANTHER" id="PTHR43395:SF1">
    <property type="entry name" value="CHEMOTAXIS PROTEIN CHEA"/>
    <property type="match status" value="1"/>
</dbReference>
<protein>
    <recommendedName>
        <fullName evidence="2">histidine kinase</fullName>
        <ecNumber evidence="2">2.7.13.3</ecNumber>
    </recommendedName>
</protein>
<dbReference type="Pfam" id="PF02518">
    <property type="entry name" value="HATPase_c"/>
    <property type="match status" value="1"/>
</dbReference>
<evidence type="ECO:0000256" key="3">
    <source>
        <dbReference type="ARBA" id="ARBA00022553"/>
    </source>
</evidence>
<dbReference type="Proteomes" id="UP000635726">
    <property type="component" value="Unassembled WGS sequence"/>
</dbReference>
<evidence type="ECO:0000313" key="12">
    <source>
        <dbReference type="Proteomes" id="UP000635726"/>
    </source>
</evidence>
<dbReference type="SMART" id="SM00387">
    <property type="entry name" value="HATPase_c"/>
    <property type="match status" value="1"/>
</dbReference>
<gene>
    <name evidence="11" type="ORF">GCM10008939_20360</name>
</gene>
<dbReference type="InterPro" id="IPR005467">
    <property type="entry name" value="His_kinase_dom"/>
</dbReference>
<reference evidence="11" key="2">
    <citation type="submission" date="2020-09" db="EMBL/GenBank/DDBJ databases">
        <authorList>
            <person name="Sun Q."/>
            <person name="Ohkuma M."/>
        </authorList>
    </citation>
    <scope>NUCLEOTIDE SEQUENCE</scope>
    <source>
        <strain evidence="11">JCM 14371</strain>
    </source>
</reference>
<dbReference type="Pfam" id="PF00072">
    <property type="entry name" value="Response_reg"/>
    <property type="match status" value="1"/>
</dbReference>
<evidence type="ECO:0000256" key="2">
    <source>
        <dbReference type="ARBA" id="ARBA00012438"/>
    </source>
</evidence>
<dbReference type="PANTHER" id="PTHR43395">
    <property type="entry name" value="SENSOR HISTIDINE KINASE CHEA"/>
    <property type="match status" value="1"/>
</dbReference>
<feature type="compositionally biased region" description="Low complexity" evidence="7">
    <location>
        <begin position="71"/>
        <end position="84"/>
    </location>
</feature>
<dbReference type="PRINTS" id="PR00344">
    <property type="entry name" value="BCTRLSENSOR"/>
</dbReference>
<keyword evidence="5 11" id="KW-0418">Kinase</keyword>
<evidence type="ECO:0000259" key="9">
    <source>
        <dbReference type="PROSITE" id="PS50110"/>
    </source>
</evidence>
<dbReference type="PROSITE" id="PS50851">
    <property type="entry name" value="CHEW"/>
    <property type="match status" value="1"/>
</dbReference>
<dbReference type="GO" id="GO:0005737">
    <property type="term" value="C:cytoplasm"/>
    <property type="evidence" value="ECO:0007669"/>
    <property type="project" value="InterPro"/>
</dbReference>
<comment type="catalytic activity">
    <reaction evidence="1">
        <text>ATP + protein L-histidine = ADP + protein N-phospho-L-histidine.</text>
        <dbReference type="EC" id="2.7.13.3"/>
    </reaction>
</comment>
<dbReference type="PROSITE" id="PS50110">
    <property type="entry name" value="RESPONSE_REGULATORY"/>
    <property type="match status" value="1"/>
</dbReference>
<dbReference type="InterPro" id="IPR037006">
    <property type="entry name" value="CheA-like_homodim_sf"/>
</dbReference>
<dbReference type="InterPro" id="IPR011006">
    <property type="entry name" value="CheY-like_superfamily"/>
</dbReference>
<dbReference type="EMBL" id="BMOE01000006">
    <property type="protein sequence ID" value="GGJ76111.1"/>
    <property type="molecule type" value="Genomic_DNA"/>
</dbReference>
<evidence type="ECO:0000256" key="5">
    <source>
        <dbReference type="ARBA" id="ARBA00022777"/>
    </source>
</evidence>
<dbReference type="FunFam" id="3.30.565.10:FF:000016">
    <property type="entry name" value="Chemotaxis protein CheA, putative"/>
    <property type="match status" value="1"/>
</dbReference>
<dbReference type="InterPro" id="IPR036061">
    <property type="entry name" value="CheW-like_dom_sf"/>
</dbReference>
<feature type="domain" description="Response regulatory" evidence="9">
    <location>
        <begin position="497"/>
        <end position="613"/>
    </location>
</feature>
<keyword evidence="4" id="KW-0808">Transferase</keyword>
<dbReference type="Gene3D" id="3.40.50.2300">
    <property type="match status" value="1"/>
</dbReference>
<feature type="modified residue" description="4-aspartylphosphate" evidence="6">
    <location>
        <position position="546"/>
    </location>
</feature>
<organism evidence="11 12">
    <name type="scientific">Deinococcus aquiradiocola</name>
    <dbReference type="NCBI Taxonomy" id="393059"/>
    <lineage>
        <taxon>Bacteria</taxon>
        <taxon>Thermotogati</taxon>
        <taxon>Deinococcota</taxon>
        <taxon>Deinococci</taxon>
        <taxon>Deinococcales</taxon>
        <taxon>Deinococcaceae</taxon>
        <taxon>Deinococcus</taxon>
    </lineage>
</organism>
<evidence type="ECO:0000256" key="7">
    <source>
        <dbReference type="SAM" id="MobiDB-lite"/>
    </source>
</evidence>
<dbReference type="EC" id="2.7.13.3" evidence="2"/>
<dbReference type="Gene3D" id="1.10.287.560">
    <property type="entry name" value="Histidine kinase CheA-like, homodimeric domain"/>
    <property type="match status" value="1"/>
</dbReference>
<dbReference type="SMART" id="SM00260">
    <property type="entry name" value="CheW"/>
    <property type="match status" value="1"/>
</dbReference>
<dbReference type="SUPFAM" id="SSF50341">
    <property type="entry name" value="CheW-like"/>
    <property type="match status" value="1"/>
</dbReference>
<dbReference type="SUPFAM" id="SSF52172">
    <property type="entry name" value="CheY-like"/>
    <property type="match status" value="1"/>
</dbReference>
<evidence type="ECO:0000256" key="6">
    <source>
        <dbReference type="PROSITE-ProRule" id="PRU00169"/>
    </source>
</evidence>
<dbReference type="CDD" id="cd17546">
    <property type="entry name" value="REC_hyHK_CKI1_RcsC-like"/>
    <property type="match status" value="1"/>
</dbReference>
<dbReference type="InterPro" id="IPR003594">
    <property type="entry name" value="HATPase_dom"/>
</dbReference>
<name>A0A917UQ94_9DEIO</name>
<dbReference type="InterPro" id="IPR004105">
    <property type="entry name" value="CheA-like_dim"/>
</dbReference>
<evidence type="ECO:0000259" key="8">
    <source>
        <dbReference type="PROSITE" id="PS50109"/>
    </source>
</evidence>
<dbReference type="GO" id="GO:0006935">
    <property type="term" value="P:chemotaxis"/>
    <property type="evidence" value="ECO:0007669"/>
    <property type="project" value="InterPro"/>
</dbReference>
<evidence type="ECO:0000313" key="11">
    <source>
        <dbReference type="EMBL" id="GGJ76111.1"/>
    </source>
</evidence>
<dbReference type="InterPro" id="IPR004358">
    <property type="entry name" value="Sig_transdc_His_kin-like_C"/>
</dbReference>
<feature type="domain" description="CheW-like" evidence="10">
    <location>
        <begin position="354"/>
        <end position="483"/>
    </location>
</feature>
<evidence type="ECO:0000259" key="10">
    <source>
        <dbReference type="PROSITE" id="PS50851"/>
    </source>
</evidence>
<dbReference type="SUPFAM" id="SSF55874">
    <property type="entry name" value="ATPase domain of HSP90 chaperone/DNA topoisomerase II/histidine kinase"/>
    <property type="match status" value="1"/>
</dbReference>
<keyword evidence="12" id="KW-1185">Reference proteome</keyword>
<comment type="caution">
    <text evidence="11">The sequence shown here is derived from an EMBL/GenBank/DDBJ whole genome shotgun (WGS) entry which is preliminary data.</text>
</comment>
<evidence type="ECO:0000256" key="4">
    <source>
        <dbReference type="ARBA" id="ARBA00022679"/>
    </source>
</evidence>
<keyword evidence="3 6" id="KW-0597">Phosphoprotein</keyword>
<dbReference type="SMART" id="SM00448">
    <property type="entry name" value="REC"/>
    <property type="match status" value="1"/>
</dbReference>
<dbReference type="Gene3D" id="3.30.565.10">
    <property type="entry name" value="Histidine kinase-like ATPase, C-terminal domain"/>
    <property type="match status" value="1"/>
</dbReference>
<dbReference type="InterPro" id="IPR002545">
    <property type="entry name" value="CheW-lke_dom"/>
</dbReference>
<dbReference type="InterPro" id="IPR051315">
    <property type="entry name" value="Bact_Chemotaxis_CheA"/>
</dbReference>
<feature type="region of interest" description="Disordered" evidence="7">
    <location>
        <begin position="71"/>
        <end position="100"/>
    </location>
</feature>
<dbReference type="Pfam" id="PF01584">
    <property type="entry name" value="CheW"/>
    <property type="match status" value="1"/>
</dbReference>
<reference evidence="11" key="1">
    <citation type="journal article" date="2014" name="Int. J. Syst. Evol. Microbiol.">
        <title>Complete genome sequence of Corynebacterium casei LMG S-19264T (=DSM 44701T), isolated from a smear-ripened cheese.</title>
        <authorList>
            <consortium name="US DOE Joint Genome Institute (JGI-PGF)"/>
            <person name="Walter F."/>
            <person name="Albersmeier A."/>
            <person name="Kalinowski J."/>
            <person name="Ruckert C."/>
        </authorList>
    </citation>
    <scope>NUCLEOTIDE SEQUENCE</scope>
    <source>
        <strain evidence="11">JCM 14371</strain>
    </source>
</reference>
<dbReference type="GO" id="GO:0000155">
    <property type="term" value="F:phosphorelay sensor kinase activity"/>
    <property type="evidence" value="ECO:0007669"/>
    <property type="project" value="InterPro"/>
</dbReference>
<dbReference type="SMART" id="SM01231">
    <property type="entry name" value="H-kinase_dim"/>
    <property type="match status" value="1"/>
</dbReference>
<accession>A0A917UQ94</accession>
<sequence length="614" mass="65183">MNERLAAEVEAARADVQAGGQGAARALHSLRAAAAVEGDEDLARQLTRLEELLPDPSRYREALRAVYPDPVRGGPLPARPGPGVTVREASAPPPPQVQEAQSVRIDVRKLDALLALAGELTTARLQLADRLARVRSGPDDAAWREVRRSETSLAALTDSLVREVLAARLQPALPYLQSFEPAVRDAARQAGKRARLELGRAQVDLDRHTMDRLRAPLLHLIRNAVDHGLQGPAERVLAGRDEVGRVTLDAVSRGGHVEVTVADDGHGIDLAGVRQAAVRRGLLPDDADPAPEELTELLFAPGFSSREEVTDLSGRGVGLDVVRTQARALGGDVTLQTGPDGTLVRLQVPLTLATTRVVVVRSGAWTLALPITWVERAGRAGPPESLEGRPVVRVGSALVPAASLARLMGDASPAVEGAYLLLRQGSGRLALLVQSLLDEQEIVIKPLGWPLAGSPYLEGAAILPSGAVVPVLNVSSLLARSVGVQTLSPAPEAVRRRVLVVDDTAVTRQLLCQILEGAGLEVQSADDGLEALEVLRSTPVDLLLTDVEMPRMSGLELARAVRADTQLSALPVVLLTSLARPDERQAGADAGADAYLVKGEFTQDVLLQTVERLL</sequence>
<dbReference type="Pfam" id="PF02895">
    <property type="entry name" value="H-kinase_dim"/>
    <property type="match status" value="1"/>
</dbReference>